<reference evidence="3" key="1">
    <citation type="submission" date="2020-12" db="EMBL/GenBank/DDBJ databases">
        <title>Metabolic potential, ecology and presence of endohyphal bacteria is reflected in genomic diversity of Mucoromycotina.</title>
        <authorList>
            <person name="Muszewska A."/>
            <person name="Okrasinska A."/>
            <person name="Steczkiewicz K."/>
            <person name="Drgas O."/>
            <person name="Orlowska M."/>
            <person name="Perlinska-Lenart U."/>
            <person name="Aleksandrzak-Piekarczyk T."/>
            <person name="Szatraj K."/>
            <person name="Zielenkiewicz U."/>
            <person name="Pilsyk S."/>
            <person name="Malc E."/>
            <person name="Mieczkowski P."/>
            <person name="Kruszewska J.S."/>
            <person name="Biernat P."/>
            <person name="Pawlowska J."/>
        </authorList>
    </citation>
    <scope>NUCLEOTIDE SEQUENCE</scope>
    <source>
        <strain evidence="3">CBS 226.32</strain>
    </source>
</reference>
<dbReference type="Pfam" id="PF20639">
    <property type="entry name" value="Rrn6_K-rich"/>
    <property type="match status" value="1"/>
</dbReference>
<evidence type="ECO:0000259" key="2">
    <source>
        <dbReference type="Pfam" id="PF20639"/>
    </source>
</evidence>
<evidence type="ECO:0000313" key="3">
    <source>
        <dbReference type="EMBL" id="KAG2215625.1"/>
    </source>
</evidence>
<dbReference type="OrthoDB" id="2214060at2759"/>
<dbReference type="AlphaFoldDB" id="A0A8H7RS13"/>
<feature type="region of interest" description="Disordered" evidence="1">
    <location>
        <begin position="751"/>
        <end position="797"/>
    </location>
</feature>
<name>A0A8H7RS13_9FUNG</name>
<keyword evidence="4" id="KW-1185">Reference proteome</keyword>
<feature type="compositionally biased region" description="Low complexity" evidence="1">
    <location>
        <begin position="783"/>
        <end position="792"/>
    </location>
</feature>
<dbReference type="EMBL" id="JAEPRC010000005">
    <property type="protein sequence ID" value="KAG2215625.1"/>
    <property type="molecule type" value="Genomic_DNA"/>
</dbReference>
<gene>
    <name evidence="3" type="ORF">INT46_006229</name>
</gene>
<feature type="compositionally biased region" description="Basic residues" evidence="1">
    <location>
        <begin position="818"/>
        <end position="836"/>
    </location>
</feature>
<protein>
    <recommendedName>
        <fullName evidence="2">RRN6 K-rich C-terminal domain-containing protein</fullName>
    </recommendedName>
</protein>
<dbReference type="Proteomes" id="UP000650833">
    <property type="component" value="Unassembled WGS sequence"/>
</dbReference>
<sequence>MAYSIEHSKAPLVSADPNKHVFEEGFPLYLSKNTNRFLQYFPEEQVIERTNDFKPIPRNTKKLSKLCARKVYNAAPELADLSRQDLINIISEDMSTAKKFEQLDPLKGNGLAVTNYLDAFELCVFGGGPSMSNLVLLVSKKKQFDTVDFSVNLSLDSIDIKETIDLKYPIRQIHISPLSTSHHIIFTVRTTSTIHLFTYNHEENLRQLHYLNLAEKSIIDPRIDYSMPLHVELSPYNKYEYLYTTNNGYTSVIDAMNDRVVFADIDPIPDNLNYISRWRSCAFGKTPFTILLASPECIREWNYRNNMIQVNTLAISNDRIVAFKTSHKSQMYCFATFESIVLMDSKRKEAPVMTWLHGLNDGLPSTIVLEELSNENWRIIAFSNETQRATMMELHYVNNPSQSIAPTVRVLGLYQIPLSANLFNDYFDSESRIRSMGFTFNVRTAENEDTTKGYMMFSFTRLFEDGSVKVQHLALLSTKPEMVESGRFLTKPRFIIDSSNSKFDKLLSESKLAMLPMNNSKRRGDVEVFNVKMENFESYLEEDIKCGLTTLTEDFKTEVASRVRQLNMPTTFRDLFDDGTYQDYDLEDLTDFLDEIEVHEDIERGRQITIPGVLHHCKPADQDLNRKLKEAYEKEIQLSKIIIHPLPHEDDPNKFQYLGRQNVKFASTTTSKVLSHCWSIDDSRFDNLTFPQYDTSSLAKSEEFPSVNIYKRRRSSTIPFPDLTMDREHVEDQEAIMPAVVKSTPIIPKTKKTKAVSLPQSNRTQTEPVSTQQYASTQLLSPHHSTTQSQSQNFLVPHKSADAFAKVSTQPVEGAFGSRKKSVQKKKKKAKSSGFK</sequence>
<dbReference type="InterPro" id="IPR048536">
    <property type="entry name" value="Rrn6_K-rich"/>
</dbReference>
<feature type="compositionally biased region" description="Polar residues" evidence="1">
    <location>
        <begin position="758"/>
        <end position="780"/>
    </location>
</feature>
<accession>A0A8H7RS13</accession>
<dbReference type="InterPro" id="IPR036322">
    <property type="entry name" value="WD40_repeat_dom_sf"/>
</dbReference>
<comment type="caution">
    <text evidence="3">The sequence shown here is derived from an EMBL/GenBank/DDBJ whole genome shotgun (WGS) entry which is preliminary data.</text>
</comment>
<feature type="region of interest" description="Disordered" evidence="1">
    <location>
        <begin position="809"/>
        <end position="836"/>
    </location>
</feature>
<evidence type="ECO:0000256" key="1">
    <source>
        <dbReference type="SAM" id="MobiDB-lite"/>
    </source>
</evidence>
<dbReference type="SUPFAM" id="SSF50978">
    <property type="entry name" value="WD40 repeat-like"/>
    <property type="match status" value="1"/>
</dbReference>
<organism evidence="3 4">
    <name type="scientific">Mucor plumbeus</name>
    <dbReference type="NCBI Taxonomy" id="97098"/>
    <lineage>
        <taxon>Eukaryota</taxon>
        <taxon>Fungi</taxon>
        <taxon>Fungi incertae sedis</taxon>
        <taxon>Mucoromycota</taxon>
        <taxon>Mucoromycotina</taxon>
        <taxon>Mucoromycetes</taxon>
        <taxon>Mucorales</taxon>
        <taxon>Mucorineae</taxon>
        <taxon>Mucoraceae</taxon>
        <taxon>Mucor</taxon>
    </lineage>
</organism>
<feature type="domain" description="RRN6 K-rich C-terminal" evidence="2">
    <location>
        <begin position="755"/>
        <end position="835"/>
    </location>
</feature>
<proteinExistence type="predicted"/>
<evidence type="ECO:0000313" key="4">
    <source>
        <dbReference type="Proteomes" id="UP000650833"/>
    </source>
</evidence>